<protein>
    <submittedName>
        <fullName evidence="7">Lipopolysaccharide biosynthesis protein</fullName>
    </submittedName>
</protein>
<evidence type="ECO:0000256" key="3">
    <source>
        <dbReference type="ARBA" id="ARBA00022692"/>
    </source>
</evidence>
<sequence>MKHWFKDQHLRSLLKNSSYLGISKAVAAVASIATLAMTGRGLGLMLFGTLVLITSYAKAVSGLSKFESWQLIVRYGGLALNEGRSDDFKTSTGFAFALDVISGIGGMLVAVLLLPLIGGWFGIEQQHLWLAMLYCTLLPLMAGATPTGVLRSLDRFDLISWQTTAAPIARAILTTGAFLTKAPFATYVIIWYVTELFGLLFLWFLGWRELRRRGLLEGIRPTLKPTALPGAWRFAINVNLTASVMAAWSPIARLVVGGLLGPAGAALFRVGSALADSAQRPADQLAKAFYPEIMRMDLTTKRPWKLMLRSTALAGAVAIIAILILLVGGKTLVRLLFGEEFVGAYSVLMVLLLVPLMGVFSFPLAPMLYALDRADAPLKARLIGTGTFFLIVAPFAWQLGVIGAAVAFVIGYAVTVITLMLQLRSEYRRVRKPATVAADTGKLRQSEAPNLD</sequence>
<evidence type="ECO:0000313" key="8">
    <source>
        <dbReference type="Proteomes" id="UP000515971"/>
    </source>
</evidence>
<proteinExistence type="predicted"/>
<dbReference type="PANTHER" id="PTHR30250:SF31">
    <property type="entry name" value="INNER MEMBRANE PROTEIN YGHQ"/>
    <property type="match status" value="1"/>
</dbReference>
<evidence type="ECO:0000256" key="2">
    <source>
        <dbReference type="ARBA" id="ARBA00022475"/>
    </source>
</evidence>
<keyword evidence="5 6" id="KW-0472">Membrane</keyword>
<accession>A0A7G9SF70</accession>
<evidence type="ECO:0000313" key="7">
    <source>
        <dbReference type="EMBL" id="QNN66495.1"/>
    </source>
</evidence>
<dbReference type="Proteomes" id="UP000515971">
    <property type="component" value="Chromosome"/>
</dbReference>
<dbReference type="AlphaFoldDB" id="A0A7G9SF70"/>
<feature type="transmembrane region" description="Helical" evidence="6">
    <location>
        <begin position="378"/>
        <end position="396"/>
    </location>
</feature>
<feature type="transmembrane region" description="Helical" evidence="6">
    <location>
        <begin position="94"/>
        <end position="121"/>
    </location>
</feature>
<keyword evidence="4 6" id="KW-1133">Transmembrane helix</keyword>
<comment type="subcellular location">
    <subcellularLocation>
        <location evidence="1">Cell membrane</location>
        <topology evidence="1">Multi-pass membrane protein</topology>
    </subcellularLocation>
</comment>
<gene>
    <name evidence="7" type="ORF">H9L13_07115</name>
</gene>
<reference evidence="7 8" key="1">
    <citation type="submission" date="2020-08" db="EMBL/GenBank/DDBJ databases">
        <title>Genome sequence of Sphingomonas lutea KCTC 23642T.</title>
        <authorList>
            <person name="Hyun D.-W."/>
            <person name="Bae J.-W."/>
        </authorList>
    </citation>
    <scope>NUCLEOTIDE SEQUENCE [LARGE SCALE GENOMIC DNA]</scope>
    <source>
        <strain evidence="7 8">KCTC 23642</strain>
    </source>
</reference>
<dbReference type="RefSeq" id="WP_187537087.1">
    <property type="nucleotide sequence ID" value="NZ_BAABJT010000001.1"/>
</dbReference>
<evidence type="ECO:0000256" key="1">
    <source>
        <dbReference type="ARBA" id="ARBA00004651"/>
    </source>
</evidence>
<dbReference type="PANTHER" id="PTHR30250">
    <property type="entry name" value="PST FAMILY PREDICTED COLANIC ACID TRANSPORTER"/>
    <property type="match status" value="1"/>
</dbReference>
<organism evidence="7 8">
    <name type="scientific">Sphingomonas lutea</name>
    <dbReference type="NCBI Taxonomy" id="1045317"/>
    <lineage>
        <taxon>Bacteria</taxon>
        <taxon>Pseudomonadati</taxon>
        <taxon>Pseudomonadota</taxon>
        <taxon>Alphaproteobacteria</taxon>
        <taxon>Sphingomonadales</taxon>
        <taxon>Sphingomonadaceae</taxon>
        <taxon>Sphingomonas</taxon>
    </lineage>
</organism>
<name>A0A7G9SF70_9SPHN</name>
<feature type="transmembrane region" description="Helical" evidence="6">
    <location>
        <begin position="402"/>
        <end position="423"/>
    </location>
</feature>
<feature type="transmembrane region" description="Helical" evidence="6">
    <location>
        <begin position="347"/>
        <end position="371"/>
    </location>
</feature>
<dbReference type="GO" id="GO:0005886">
    <property type="term" value="C:plasma membrane"/>
    <property type="evidence" value="ECO:0007669"/>
    <property type="project" value="UniProtKB-SubCell"/>
</dbReference>
<dbReference type="EMBL" id="CP060718">
    <property type="protein sequence ID" value="QNN66495.1"/>
    <property type="molecule type" value="Genomic_DNA"/>
</dbReference>
<feature type="transmembrane region" description="Helical" evidence="6">
    <location>
        <begin position="306"/>
        <end position="327"/>
    </location>
</feature>
<feature type="transmembrane region" description="Helical" evidence="6">
    <location>
        <begin position="21"/>
        <end position="38"/>
    </location>
</feature>
<keyword evidence="3 6" id="KW-0812">Transmembrane</keyword>
<keyword evidence="2" id="KW-1003">Cell membrane</keyword>
<evidence type="ECO:0000256" key="5">
    <source>
        <dbReference type="ARBA" id="ARBA00023136"/>
    </source>
</evidence>
<evidence type="ECO:0000256" key="4">
    <source>
        <dbReference type="ARBA" id="ARBA00022989"/>
    </source>
</evidence>
<feature type="transmembrane region" description="Helical" evidence="6">
    <location>
        <begin position="184"/>
        <end position="205"/>
    </location>
</feature>
<keyword evidence="8" id="KW-1185">Reference proteome</keyword>
<evidence type="ECO:0000256" key="6">
    <source>
        <dbReference type="SAM" id="Phobius"/>
    </source>
</evidence>
<feature type="transmembrane region" description="Helical" evidence="6">
    <location>
        <begin position="127"/>
        <end position="146"/>
    </location>
</feature>
<dbReference type="KEGG" id="slut:H9L13_07115"/>
<dbReference type="InterPro" id="IPR050833">
    <property type="entry name" value="Poly_Biosynth_Transport"/>
</dbReference>